<dbReference type="Proteomes" id="UP000445000">
    <property type="component" value="Unassembled WGS sequence"/>
</dbReference>
<accession>A0A829YCI2</accession>
<name>A0A829YCI2_9GAMM</name>
<proteinExistence type="predicted"/>
<protein>
    <submittedName>
        <fullName evidence="1">Uncharacterized protein</fullName>
    </submittedName>
</protein>
<gene>
    <name evidence="1" type="ORF">GCM10011487_29690</name>
</gene>
<sequence length="88" mass="8861">MARPADRPVAVAQQAARLAAVECKAAVLLAAEAPQVALAPWVAALRVAAAVIRRPGAEPLAVAAPKVKAAVLKVHRAAAEMAVAAAVR</sequence>
<dbReference type="EMBL" id="BLJN01000003">
    <property type="protein sequence ID" value="GFE80969.1"/>
    <property type="molecule type" value="Genomic_DNA"/>
</dbReference>
<comment type="caution">
    <text evidence="1">The sequence shown here is derived from an EMBL/GenBank/DDBJ whole genome shotgun (WGS) entry which is preliminary data.</text>
</comment>
<dbReference type="AlphaFoldDB" id="A0A829YCI2"/>
<evidence type="ECO:0000313" key="1">
    <source>
        <dbReference type="EMBL" id="GFE80969.1"/>
    </source>
</evidence>
<organism evidence="1 2">
    <name type="scientific">Steroidobacter agaridevorans</name>
    <dbReference type="NCBI Taxonomy" id="2695856"/>
    <lineage>
        <taxon>Bacteria</taxon>
        <taxon>Pseudomonadati</taxon>
        <taxon>Pseudomonadota</taxon>
        <taxon>Gammaproteobacteria</taxon>
        <taxon>Steroidobacterales</taxon>
        <taxon>Steroidobacteraceae</taxon>
        <taxon>Steroidobacter</taxon>
    </lineage>
</organism>
<evidence type="ECO:0000313" key="2">
    <source>
        <dbReference type="Proteomes" id="UP000445000"/>
    </source>
</evidence>
<keyword evidence="2" id="KW-1185">Reference proteome</keyword>
<reference evidence="2" key="1">
    <citation type="submission" date="2020-01" db="EMBL/GenBank/DDBJ databases">
        <title>'Steroidobacter agaridevorans' sp. nov., agar-degrading bacteria isolated from rhizosphere soils.</title>
        <authorList>
            <person name="Ikenaga M."/>
            <person name="Kataoka M."/>
            <person name="Murouchi A."/>
            <person name="Katsuragi S."/>
            <person name="Sakai M."/>
        </authorList>
    </citation>
    <scope>NUCLEOTIDE SEQUENCE [LARGE SCALE GENOMIC DNA]</scope>
    <source>
        <strain evidence="2">YU21-B</strain>
    </source>
</reference>